<evidence type="ECO:0000313" key="2">
    <source>
        <dbReference type="Proteomes" id="UP000299102"/>
    </source>
</evidence>
<protein>
    <submittedName>
        <fullName evidence="1">Uncharacterized protein</fullName>
    </submittedName>
</protein>
<gene>
    <name evidence="1" type="ORF">EVAR_102130_1</name>
</gene>
<sequence>MLSVHAPTAKSISGRTCRSNCRAFALQKQTRQLITARRPLGARATIAGNNFLCVEVLHGPLALITHCRRRSTDGDRERVGRGGRTRRSDVTINMLLFVC</sequence>
<comment type="caution">
    <text evidence="1">The sequence shown here is derived from an EMBL/GenBank/DDBJ whole genome shotgun (WGS) entry which is preliminary data.</text>
</comment>
<name>A0A4C1TZU1_EUMVA</name>
<dbReference type="AlphaFoldDB" id="A0A4C1TZU1"/>
<dbReference type="Proteomes" id="UP000299102">
    <property type="component" value="Unassembled WGS sequence"/>
</dbReference>
<organism evidence="1 2">
    <name type="scientific">Eumeta variegata</name>
    <name type="common">Bagworm moth</name>
    <name type="synonym">Eumeta japonica</name>
    <dbReference type="NCBI Taxonomy" id="151549"/>
    <lineage>
        <taxon>Eukaryota</taxon>
        <taxon>Metazoa</taxon>
        <taxon>Ecdysozoa</taxon>
        <taxon>Arthropoda</taxon>
        <taxon>Hexapoda</taxon>
        <taxon>Insecta</taxon>
        <taxon>Pterygota</taxon>
        <taxon>Neoptera</taxon>
        <taxon>Endopterygota</taxon>
        <taxon>Lepidoptera</taxon>
        <taxon>Glossata</taxon>
        <taxon>Ditrysia</taxon>
        <taxon>Tineoidea</taxon>
        <taxon>Psychidae</taxon>
        <taxon>Oiketicinae</taxon>
        <taxon>Eumeta</taxon>
    </lineage>
</organism>
<proteinExistence type="predicted"/>
<reference evidence="1 2" key="1">
    <citation type="journal article" date="2019" name="Commun. Biol.">
        <title>The bagworm genome reveals a unique fibroin gene that provides high tensile strength.</title>
        <authorList>
            <person name="Kono N."/>
            <person name="Nakamura H."/>
            <person name="Ohtoshi R."/>
            <person name="Tomita M."/>
            <person name="Numata K."/>
            <person name="Arakawa K."/>
        </authorList>
    </citation>
    <scope>NUCLEOTIDE SEQUENCE [LARGE SCALE GENOMIC DNA]</scope>
</reference>
<dbReference type="EMBL" id="BGZK01000109">
    <property type="protein sequence ID" value="GBP19582.1"/>
    <property type="molecule type" value="Genomic_DNA"/>
</dbReference>
<keyword evidence="2" id="KW-1185">Reference proteome</keyword>
<evidence type="ECO:0000313" key="1">
    <source>
        <dbReference type="EMBL" id="GBP19582.1"/>
    </source>
</evidence>
<accession>A0A4C1TZU1</accession>